<feature type="compositionally biased region" description="Basic and acidic residues" evidence="7">
    <location>
        <begin position="675"/>
        <end position="718"/>
    </location>
</feature>
<feature type="compositionally biased region" description="Basic and acidic residues" evidence="7">
    <location>
        <begin position="811"/>
        <end position="820"/>
    </location>
</feature>
<keyword evidence="4" id="KW-0862">Zinc</keyword>
<feature type="region of interest" description="Disordered" evidence="7">
    <location>
        <begin position="350"/>
        <end position="377"/>
    </location>
</feature>
<dbReference type="Pfam" id="PF08783">
    <property type="entry name" value="DWNN"/>
    <property type="match status" value="1"/>
</dbReference>
<feature type="domain" description="RING-type" evidence="8">
    <location>
        <begin position="251"/>
        <end position="288"/>
    </location>
</feature>
<keyword evidence="3 6" id="KW-0863">Zinc-finger</keyword>
<feature type="compositionally biased region" description="Basic and acidic residues" evidence="7">
    <location>
        <begin position="565"/>
        <end position="595"/>
    </location>
</feature>
<feature type="compositionally biased region" description="Basic and acidic residues" evidence="7">
    <location>
        <begin position="608"/>
        <end position="620"/>
    </location>
</feature>
<dbReference type="SUPFAM" id="SSF57850">
    <property type="entry name" value="RING/U-box"/>
    <property type="match status" value="1"/>
</dbReference>
<dbReference type="InterPro" id="IPR014891">
    <property type="entry name" value="DWNN_domain"/>
</dbReference>
<dbReference type="Pfam" id="PF13696">
    <property type="entry name" value="zf-CCHC_2"/>
    <property type="match status" value="1"/>
</dbReference>
<feature type="domain" description="CCHC-type" evidence="9">
    <location>
        <begin position="156"/>
        <end position="170"/>
    </location>
</feature>
<dbReference type="Gene3D" id="3.10.20.90">
    <property type="entry name" value="Phosphatidylinositol 3-kinase Catalytic Subunit, Chain A, domain 1"/>
    <property type="match status" value="1"/>
</dbReference>
<dbReference type="GO" id="GO:0016567">
    <property type="term" value="P:protein ubiquitination"/>
    <property type="evidence" value="ECO:0007669"/>
    <property type="project" value="InterPro"/>
</dbReference>
<protein>
    <submittedName>
        <fullName evidence="12">E3 ubiquitin-protein ligase RBBP6</fullName>
    </submittedName>
</protein>
<dbReference type="eggNOG" id="KOG0314">
    <property type="taxonomic scope" value="Eukaryota"/>
</dbReference>
<dbReference type="PANTHER" id="PTHR15439">
    <property type="entry name" value="RETINOBLASTOMA-BINDING PROTEIN 6"/>
    <property type="match status" value="1"/>
</dbReference>
<dbReference type="Proteomes" id="UP000095284">
    <property type="component" value="Unplaced"/>
</dbReference>
<dbReference type="GO" id="GO:0006511">
    <property type="term" value="P:ubiquitin-dependent protein catabolic process"/>
    <property type="evidence" value="ECO:0007669"/>
    <property type="project" value="TreeGrafter"/>
</dbReference>
<dbReference type="InterPro" id="IPR033489">
    <property type="entry name" value="RBBP6"/>
</dbReference>
<dbReference type="GO" id="GO:0005634">
    <property type="term" value="C:nucleus"/>
    <property type="evidence" value="ECO:0007669"/>
    <property type="project" value="UniProtKB-SubCell"/>
</dbReference>
<dbReference type="PROSITE" id="PS51282">
    <property type="entry name" value="DWNN"/>
    <property type="match status" value="1"/>
</dbReference>
<feature type="compositionally biased region" description="Basic residues" evidence="7">
    <location>
        <begin position="821"/>
        <end position="844"/>
    </location>
</feature>
<accession>A0A1I7S6V8</accession>
<dbReference type="SMART" id="SM01180">
    <property type="entry name" value="DWNN"/>
    <property type="match status" value="1"/>
</dbReference>
<evidence type="ECO:0000256" key="5">
    <source>
        <dbReference type="ARBA" id="ARBA00023242"/>
    </source>
</evidence>
<evidence type="ECO:0000256" key="2">
    <source>
        <dbReference type="ARBA" id="ARBA00022723"/>
    </source>
</evidence>
<feature type="region of interest" description="Disordered" evidence="7">
    <location>
        <begin position="528"/>
        <end position="880"/>
    </location>
</feature>
<feature type="region of interest" description="Disordered" evidence="7">
    <location>
        <begin position="78"/>
        <end position="97"/>
    </location>
</feature>
<evidence type="ECO:0000259" key="8">
    <source>
        <dbReference type="PROSITE" id="PS50089"/>
    </source>
</evidence>
<feature type="compositionally biased region" description="Polar residues" evidence="7">
    <location>
        <begin position="87"/>
        <end position="97"/>
    </location>
</feature>
<dbReference type="InterPro" id="IPR001841">
    <property type="entry name" value="Znf_RING"/>
</dbReference>
<dbReference type="PROSITE" id="PS50089">
    <property type="entry name" value="ZF_RING_2"/>
    <property type="match status" value="1"/>
</dbReference>
<dbReference type="GO" id="GO:0003676">
    <property type="term" value="F:nucleic acid binding"/>
    <property type="evidence" value="ECO:0007669"/>
    <property type="project" value="InterPro"/>
</dbReference>
<dbReference type="GO" id="GO:0061630">
    <property type="term" value="F:ubiquitin protein ligase activity"/>
    <property type="evidence" value="ECO:0007669"/>
    <property type="project" value="InterPro"/>
</dbReference>
<dbReference type="InterPro" id="IPR036875">
    <property type="entry name" value="Znf_CCHC_sf"/>
</dbReference>
<dbReference type="GO" id="GO:0019899">
    <property type="term" value="F:enzyme binding"/>
    <property type="evidence" value="ECO:0007669"/>
    <property type="project" value="UniProtKB-ARBA"/>
</dbReference>
<dbReference type="GO" id="GO:0006397">
    <property type="term" value="P:mRNA processing"/>
    <property type="evidence" value="ECO:0007669"/>
    <property type="project" value="InterPro"/>
</dbReference>
<feature type="region of interest" description="Disordered" evidence="7">
    <location>
        <begin position="217"/>
        <end position="245"/>
    </location>
</feature>
<sequence>MSTIHYKFHSCVTYTTITFDDLHVRVNELKKAIYEKENLSPEQFDLLVENAHTKRVYSDDQIVPRNSSVIVRRCPRENTKAPKVHDQSTSGIVGKAPQQTAPDLSFIDSIDFSKMTEQERLAHIKKVSSEKYAQQNFRRTTNASAFSEPPPPNYTCNRCSRTGHWYRDCPLVNIRRTTGIPMEELVETTADDPHAMLHPSGKFMVQRMHMAARITSKAKHPQLGLTSSPNIDETGQSPRPQEEPIPEELQCPLCKELLKEAVLTVCCGQSFCMSCMMQVIMSDDTRCPGQDCSSEITNNSIVENKQLRRAVEKYRLAKSQPTQKPVNMDAIASTLPVPLIPHGDSSLVDDAQDKHSSQFPRTHMGLNNRSGATPTSQTNGNSIMNISPALNTVASTNSQPLKLPTVDLTKMLPTPKPVIPPAQPLVNNVAPISTPTIDHIAPKARPKLDDTAPPGTLEESTENDVENDGDAREREEKKKSNDINKLWESLLQRDEVSGVKLKAEGYEAGWEGYFWRAGFVFLGRPTLGGASKLSSRTRKRSKSPLATRRSNRSRSPRVSKRKPERQREESKKDRDSRRRRSRSPERRRSNKEKSKSPRKRSHRRKRSRTPEDDERKETPEKKRRQRKESQPQIEKEEEAGKSDTPTKLTAEENEIDNVIQETKEKLRTFSATTSETDKSSPSEKMEIPSEKVEEVFEKDEEMEKEKPEEEEKELEKPPQKVSSPKFIDETKLIDSFRPVEEIEKENGKEKPKEEPKHHEYENEIALEEEEDEENGHSPRSDHENNNEKRESDSSDSSDDEKSERRKKKADRKLSREERKSEKKKKKKHKKHHKDDREHKKKKKREREEKSTESRKRRRSSSDSDDESTKKKKKKHKKRDK</sequence>
<feature type="compositionally biased region" description="Basic residues" evidence="7">
    <location>
        <begin position="869"/>
        <end position="880"/>
    </location>
</feature>
<keyword evidence="2" id="KW-0479">Metal-binding</keyword>
<dbReference type="Gene3D" id="3.30.40.10">
    <property type="entry name" value="Zinc/RING finger domain, C3HC4 (zinc finger)"/>
    <property type="match status" value="1"/>
</dbReference>
<name>A0A1I7S6V8_BURXY</name>
<feature type="compositionally biased region" description="Polar residues" evidence="7">
    <location>
        <begin position="357"/>
        <end position="377"/>
    </location>
</feature>
<dbReference type="PROSITE" id="PS50158">
    <property type="entry name" value="ZF_CCHC"/>
    <property type="match status" value="1"/>
</dbReference>
<feature type="compositionally biased region" description="Basic and acidic residues" evidence="7">
    <location>
        <begin position="774"/>
        <end position="792"/>
    </location>
</feature>
<dbReference type="InterPro" id="IPR025829">
    <property type="entry name" value="Zn_knuckle_CX2CX3GHX4C"/>
</dbReference>
<evidence type="ECO:0000256" key="3">
    <source>
        <dbReference type="ARBA" id="ARBA00022771"/>
    </source>
</evidence>
<evidence type="ECO:0000313" key="12">
    <source>
        <dbReference type="WBParaSite" id="BXY_0874600.1"/>
    </source>
</evidence>
<feature type="region of interest" description="Disordered" evidence="7">
    <location>
        <begin position="437"/>
        <end position="481"/>
    </location>
</feature>
<dbReference type="InterPro" id="IPR013083">
    <property type="entry name" value="Znf_RING/FYVE/PHD"/>
</dbReference>
<feature type="compositionally biased region" description="Basic residues" evidence="7">
    <location>
        <begin position="549"/>
        <end position="564"/>
    </location>
</feature>
<dbReference type="WBParaSite" id="BXY_0874600.1">
    <property type="protein sequence ID" value="BXY_0874600.1"/>
    <property type="gene ID" value="BXY_0874600"/>
</dbReference>
<evidence type="ECO:0000256" key="1">
    <source>
        <dbReference type="ARBA" id="ARBA00004123"/>
    </source>
</evidence>
<evidence type="ECO:0000259" key="10">
    <source>
        <dbReference type="PROSITE" id="PS51282"/>
    </source>
</evidence>
<feature type="compositionally biased region" description="Acidic residues" evidence="7">
    <location>
        <begin position="762"/>
        <end position="773"/>
    </location>
</feature>
<feature type="domain" description="DWNN" evidence="10">
    <location>
        <begin position="4"/>
        <end position="75"/>
    </location>
</feature>
<keyword evidence="5" id="KW-0539">Nucleus</keyword>
<dbReference type="CDD" id="cd16620">
    <property type="entry name" value="vRING-HC-C4C4_RBBP6"/>
    <property type="match status" value="1"/>
</dbReference>
<evidence type="ECO:0000256" key="6">
    <source>
        <dbReference type="PROSITE-ProRule" id="PRU00047"/>
    </source>
</evidence>
<evidence type="ECO:0000313" key="11">
    <source>
        <dbReference type="Proteomes" id="UP000095284"/>
    </source>
</evidence>
<feature type="compositionally biased region" description="Polar residues" evidence="7">
    <location>
        <begin position="224"/>
        <end position="239"/>
    </location>
</feature>
<organism evidence="11 12">
    <name type="scientific">Bursaphelenchus xylophilus</name>
    <name type="common">Pinewood nematode worm</name>
    <name type="synonym">Aphelenchoides xylophilus</name>
    <dbReference type="NCBI Taxonomy" id="6326"/>
    <lineage>
        <taxon>Eukaryota</taxon>
        <taxon>Metazoa</taxon>
        <taxon>Ecdysozoa</taxon>
        <taxon>Nematoda</taxon>
        <taxon>Chromadorea</taxon>
        <taxon>Rhabditida</taxon>
        <taxon>Tylenchina</taxon>
        <taxon>Tylenchomorpha</taxon>
        <taxon>Aphelenchoidea</taxon>
        <taxon>Aphelenchoididae</taxon>
        <taxon>Bursaphelenchus</taxon>
    </lineage>
</organism>
<dbReference type="SUPFAM" id="SSF57756">
    <property type="entry name" value="Retrovirus zinc finger-like domains"/>
    <property type="match status" value="1"/>
</dbReference>
<proteinExistence type="predicted"/>
<comment type="subcellular location">
    <subcellularLocation>
        <location evidence="1">Nucleus</location>
    </subcellularLocation>
</comment>
<dbReference type="Gene3D" id="4.10.60.10">
    <property type="entry name" value="Zinc finger, CCHC-type"/>
    <property type="match status" value="1"/>
</dbReference>
<dbReference type="AlphaFoldDB" id="A0A1I7S6V8"/>
<feature type="compositionally biased region" description="Acidic residues" evidence="7">
    <location>
        <begin position="459"/>
        <end position="468"/>
    </location>
</feature>
<dbReference type="GO" id="GO:0008270">
    <property type="term" value="F:zinc ion binding"/>
    <property type="evidence" value="ECO:0007669"/>
    <property type="project" value="UniProtKB-KW"/>
</dbReference>
<feature type="compositionally biased region" description="Basic residues" evidence="7">
    <location>
        <begin position="596"/>
        <end position="607"/>
    </location>
</feature>
<evidence type="ECO:0000256" key="4">
    <source>
        <dbReference type="ARBA" id="ARBA00022833"/>
    </source>
</evidence>
<feature type="compositionally biased region" description="Basic and acidic residues" evidence="7">
    <location>
        <begin position="469"/>
        <end position="481"/>
    </location>
</feature>
<evidence type="ECO:0000259" key="9">
    <source>
        <dbReference type="PROSITE" id="PS50158"/>
    </source>
</evidence>
<dbReference type="InterPro" id="IPR001878">
    <property type="entry name" value="Znf_CCHC"/>
</dbReference>
<reference evidence="12" key="1">
    <citation type="submission" date="2016-11" db="UniProtKB">
        <authorList>
            <consortium name="WormBaseParasite"/>
        </authorList>
    </citation>
    <scope>IDENTIFICATION</scope>
</reference>
<dbReference type="PANTHER" id="PTHR15439:SF0">
    <property type="entry name" value="CELL DIVISION CYCLE AND APOPTOSIS REGULATOR PROTEIN 1-RELATED"/>
    <property type="match status" value="1"/>
</dbReference>
<evidence type="ECO:0000256" key="7">
    <source>
        <dbReference type="SAM" id="MobiDB-lite"/>
    </source>
</evidence>
<feature type="compositionally biased region" description="Basic and acidic residues" evidence="7">
    <location>
        <begin position="726"/>
        <end position="761"/>
    </location>
</feature>